<dbReference type="RefSeq" id="WP_090174342.1">
    <property type="nucleotide sequence ID" value="NZ_FMXR01000016.1"/>
</dbReference>
<evidence type="ECO:0000313" key="2">
    <source>
        <dbReference type="EMBL" id="SDB28611.1"/>
    </source>
</evidence>
<proteinExistence type="predicted"/>
<dbReference type="InterPro" id="IPR042070">
    <property type="entry name" value="PucR_C-HTH_sf"/>
</dbReference>
<evidence type="ECO:0000313" key="3">
    <source>
        <dbReference type="Proteomes" id="UP000199228"/>
    </source>
</evidence>
<feature type="domain" description="PucR C-terminal helix-turn-helix" evidence="1">
    <location>
        <begin position="450"/>
        <end position="506"/>
    </location>
</feature>
<protein>
    <submittedName>
        <fullName evidence="2">PucR C-terminal helix-turn-helix domain-containing protein</fullName>
    </submittedName>
</protein>
<gene>
    <name evidence="2" type="ORF">SAMN02910417_02130</name>
</gene>
<dbReference type="AlphaFoldDB" id="A0A1G6C720"/>
<dbReference type="EMBL" id="FMXR01000016">
    <property type="protein sequence ID" value="SDB28611.1"/>
    <property type="molecule type" value="Genomic_DNA"/>
</dbReference>
<reference evidence="2 3" key="1">
    <citation type="submission" date="2016-10" db="EMBL/GenBank/DDBJ databases">
        <authorList>
            <person name="de Groot N.N."/>
        </authorList>
    </citation>
    <scope>NUCLEOTIDE SEQUENCE [LARGE SCALE GENOMIC DNA]</scope>
    <source>
        <strain evidence="2 3">DSM 3217</strain>
    </source>
</reference>
<dbReference type="InterPro" id="IPR009057">
    <property type="entry name" value="Homeodomain-like_sf"/>
</dbReference>
<dbReference type="Pfam" id="PF13556">
    <property type="entry name" value="HTH_30"/>
    <property type="match status" value="1"/>
</dbReference>
<dbReference type="PANTHER" id="PTHR33744:SF15">
    <property type="entry name" value="CARBOHYDRATE DIACID REGULATOR"/>
    <property type="match status" value="1"/>
</dbReference>
<accession>A0A1G6C720</accession>
<dbReference type="SUPFAM" id="SSF46689">
    <property type="entry name" value="Homeodomain-like"/>
    <property type="match status" value="1"/>
</dbReference>
<dbReference type="InterPro" id="IPR025736">
    <property type="entry name" value="PucR_C-HTH_dom"/>
</dbReference>
<organism evidence="2 3">
    <name type="scientific">Eubacterium oxidoreducens</name>
    <dbReference type="NCBI Taxonomy" id="1732"/>
    <lineage>
        <taxon>Bacteria</taxon>
        <taxon>Bacillati</taxon>
        <taxon>Bacillota</taxon>
        <taxon>Clostridia</taxon>
        <taxon>Eubacteriales</taxon>
        <taxon>Eubacteriaceae</taxon>
        <taxon>Eubacterium</taxon>
    </lineage>
</organism>
<dbReference type="PANTHER" id="PTHR33744">
    <property type="entry name" value="CARBOHYDRATE DIACID REGULATOR"/>
    <property type="match status" value="1"/>
</dbReference>
<keyword evidence="3" id="KW-1185">Reference proteome</keyword>
<dbReference type="Proteomes" id="UP000199228">
    <property type="component" value="Unassembled WGS sequence"/>
</dbReference>
<sequence>MTTLNVLLNALNEHHISYFHQPYDKQRPVYQISHLTENSLPDSHTLFLLSSHRLSKSLQQMLADADKPLMILDLAHHRSLPFPAICLSNDVDTSHIYQILNDVLSLETTIQSEIQSMYALMLKGDGLDSLTDYAEQILGHPISILDTSYAIIAASSGMRKLSFGLDDSSDGLFLSIEEIQSLRRLQIEEKIYTFTEAFFVNTEDHPETNWIFSAIRIHHVMSGYVAVCLPSTANATSRELRLTTALSQICSIEMQKHDFFSEQTGLQYETFLTDLLDGRFGNLQRIHARLKLLNQQLGSYYCLALFDRLSPSGSDFFNKQQLRRLRNLFPGSMSIAYQDIIVLFIHTKQPIFLDHDFTSPVIEYASRNSLRVAFSQPFADLLKTHIFFRQAHTTLQLCEQAPGNHHVGYSVDALPYVLFSNTDNTALEAGIHYHLYHLQDYDAIYHTEFVKTLRAYLQNDRNMANAAKALHIHRSTFFYRIKKIEELLDISISDSHLLFLYELSFKLWDYLLHI</sequence>
<dbReference type="InterPro" id="IPR051448">
    <property type="entry name" value="CdaR-like_regulators"/>
</dbReference>
<evidence type="ECO:0000259" key="1">
    <source>
        <dbReference type="Pfam" id="PF13556"/>
    </source>
</evidence>
<dbReference type="Gene3D" id="1.10.10.2840">
    <property type="entry name" value="PucR C-terminal helix-turn-helix domain"/>
    <property type="match status" value="1"/>
</dbReference>
<name>A0A1G6C720_EUBOX</name>
<dbReference type="STRING" id="1732.SAMN02910417_02130"/>
<dbReference type="OrthoDB" id="1770325at2"/>